<feature type="domain" description="HIT" evidence="2">
    <location>
        <begin position="15"/>
        <end position="122"/>
    </location>
</feature>
<accession>A0ABW4JF21</accession>
<dbReference type="Pfam" id="PF01230">
    <property type="entry name" value="HIT"/>
    <property type="match status" value="1"/>
</dbReference>
<dbReference type="CDD" id="cd01277">
    <property type="entry name" value="HINT_subgroup"/>
    <property type="match status" value="1"/>
</dbReference>
<dbReference type="Proteomes" id="UP001597079">
    <property type="component" value="Unassembled WGS sequence"/>
</dbReference>
<proteinExistence type="predicted"/>
<dbReference type="PROSITE" id="PS51084">
    <property type="entry name" value="HIT_2"/>
    <property type="match status" value="1"/>
</dbReference>
<name>A0ABW4JF21_9BACL</name>
<keyword evidence="4" id="KW-1185">Reference proteome</keyword>
<sequence length="143" mass="16813">MSSNEEGVRSMDDCIFCKVARGEVKSWKVYEDENTYAFFDINPATEYHTLIIPKAHYENIFDTPEEVLFKIMSTVKKVATLYETKLGIRNVQIRNSSGVEAQQDVFHIHFHVVPRKYGDNQDTKWLSHPEWRAKFDELLIKLR</sequence>
<comment type="caution">
    <text evidence="3">The sequence shown here is derived from an EMBL/GenBank/DDBJ whole genome shotgun (WGS) entry which is preliminary data.</text>
</comment>
<dbReference type="SUPFAM" id="SSF54197">
    <property type="entry name" value="HIT-like"/>
    <property type="match status" value="1"/>
</dbReference>
<dbReference type="GO" id="GO:0032259">
    <property type="term" value="P:methylation"/>
    <property type="evidence" value="ECO:0007669"/>
    <property type="project" value="UniProtKB-KW"/>
</dbReference>
<gene>
    <name evidence="3" type="ORF">ACFSB2_06040</name>
</gene>
<organism evidence="3 4">
    <name type="scientific">Alicyclobacillus fodiniaquatilis</name>
    <dbReference type="NCBI Taxonomy" id="1661150"/>
    <lineage>
        <taxon>Bacteria</taxon>
        <taxon>Bacillati</taxon>
        <taxon>Bacillota</taxon>
        <taxon>Bacilli</taxon>
        <taxon>Bacillales</taxon>
        <taxon>Alicyclobacillaceae</taxon>
        <taxon>Alicyclobacillus</taxon>
    </lineage>
</organism>
<evidence type="ECO:0000259" key="2">
    <source>
        <dbReference type="PROSITE" id="PS51084"/>
    </source>
</evidence>
<keyword evidence="3" id="KW-0808">Transferase</keyword>
<dbReference type="InterPro" id="IPR001310">
    <property type="entry name" value="Histidine_triad_HIT"/>
</dbReference>
<dbReference type="PRINTS" id="PR00332">
    <property type="entry name" value="HISTRIAD"/>
</dbReference>
<feature type="short sequence motif" description="Histidine triad motif" evidence="1">
    <location>
        <begin position="107"/>
        <end position="111"/>
    </location>
</feature>
<dbReference type="EC" id="2.1.1.-" evidence="3"/>
<evidence type="ECO:0000313" key="3">
    <source>
        <dbReference type="EMBL" id="MFD1674271.1"/>
    </source>
</evidence>
<keyword evidence="3" id="KW-0489">Methyltransferase</keyword>
<dbReference type="EMBL" id="JBHUCX010000018">
    <property type="protein sequence ID" value="MFD1674271.1"/>
    <property type="molecule type" value="Genomic_DNA"/>
</dbReference>
<dbReference type="PANTHER" id="PTHR46648">
    <property type="entry name" value="HIT FAMILY PROTEIN 1"/>
    <property type="match status" value="1"/>
</dbReference>
<reference evidence="4" key="1">
    <citation type="journal article" date="2019" name="Int. J. Syst. Evol. Microbiol.">
        <title>The Global Catalogue of Microorganisms (GCM) 10K type strain sequencing project: providing services to taxonomists for standard genome sequencing and annotation.</title>
        <authorList>
            <consortium name="The Broad Institute Genomics Platform"/>
            <consortium name="The Broad Institute Genome Sequencing Center for Infectious Disease"/>
            <person name="Wu L."/>
            <person name="Ma J."/>
        </authorList>
    </citation>
    <scope>NUCLEOTIDE SEQUENCE [LARGE SCALE GENOMIC DNA]</scope>
    <source>
        <strain evidence="4">CGMCC 1.12286</strain>
    </source>
</reference>
<dbReference type="PANTHER" id="PTHR46648:SF1">
    <property type="entry name" value="ADENOSINE 5'-MONOPHOSPHORAMIDASE HNT1"/>
    <property type="match status" value="1"/>
</dbReference>
<protein>
    <submittedName>
        <fullName evidence="3">HIT family protein</fullName>
        <ecNumber evidence="3">2.1.1.-</ecNumber>
    </submittedName>
</protein>
<dbReference type="InterPro" id="IPR036265">
    <property type="entry name" value="HIT-like_sf"/>
</dbReference>
<dbReference type="InterPro" id="IPR039384">
    <property type="entry name" value="HINT"/>
</dbReference>
<dbReference type="RefSeq" id="WP_377942188.1">
    <property type="nucleotide sequence ID" value="NZ_JBHUCX010000018.1"/>
</dbReference>
<dbReference type="GO" id="GO:0008168">
    <property type="term" value="F:methyltransferase activity"/>
    <property type="evidence" value="ECO:0007669"/>
    <property type="project" value="UniProtKB-KW"/>
</dbReference>
<dbReference type="InterPro" id="IPR011146">
    <property type="entry name" value="HIT-like"/>
</dbReference>
<dbReference type="Gene3D" id="3.30.428.10">
    <property type="entry name" value="HIT-like"/>
    <property type="match status" value="1"/>
</dbReference>
<evidence type="ECO:0000313" key="4">
    <source>
        <dbReference type="Proteomes" id="UP001597079"/>
    </source>
</evidence>
<evidence type="ECO:0000256" key="1">
    <source>
        <dbReference type="PROSITE-ProRule" id="PRU00464"/>
    </source>
</evidence>